<reference evidence="14 15" key="1">
    <citation type="submission" date="2017-06" db="EMBL/GenBank/DDBJ databases">
        <title>Genome sequencing of cyanobaciteial culture collection at National Institute for Environmental Studies (NIES).</title>
        <authorList>
            <person name="Hirose Y."/>
            <person name="Shimura Y."/>
            <person name="Fujisawa T."/>
            <person name="Nakamura Y."/>
            <person name="Kawachi M."/>
        </authorList>
    </citation>
    <scope>NUCLEOTIDE SEQUENCE [LARGE SCALE GENOMIC DNA]</scope>
    <source>
        <strain evidence="14 15">NIES-267</strain>
    </source>
</reference>
<protein>
    <submittedName>
        <fullName evidence="14">Outer membrane heme receptor</fullName>
    </submittedName>
</protein>
<dbReference type="PANTHER" id="PTHR30069">
    <property type="entry name" value="TONB-DEPENDENT OUTER MEMBRANE RECEPTOR"/>
    <property type="match status" value="1"/>
</dbReference>
<dbReference type="GO" id="GO:0044718">
    <property type="term" value="P:siderophore transmembrane transport"/>
    <property type="evidence" value="ECO:0007669"/>
    <property type="project" value="TreeGrafter"/>
</dbReference>
<name>A0A1Z4LKK0_9CYAN</name>
<evidence type="ECO:0000256" key="8">
    <source>
        <dbReference type="ARBA" id="ARBA00023170"/>
    </source>
</evidence>
<dbReference type="InterPro" id="IPR012910">
    <property type="entry name" value="Plug_dom"/>
</dbReference>
<evidence type="ECO:0000256" key="3">
    <source>
        <dbReference type="ARBA" id="ARBA00022452"/>
    </source>
</evidence>
<accession>A0A1Z4LKK0</accession>
<dbReference type="Proteomes" id="UP000218418">
    <property type="component" value="Chromosome"/>
</dbReference>
<dbReference type="Pfam" id="PF07715">
    <property type="entry name" value="Plug"/>
    <property type="match status" value="1"/>
</dbReference>
<evidence type="ECO:0000256" key="9">
    <source>
        <dbReference type="ARBA" id="ARBA00023237"/>
    </source>
</evidence>
<evidence type="ECO:0000313" key="15">
    <source>
        <dbReference type="Proteomes" id="UP000218418"/>
    </source>
</evidence>
<dbReference type="EMBL" id="AP018227">
    <property type="protein sequence ID" value="BAY81699.1"/>
    <property type="molecule type" value="Genomic_DNA"/>
</dbReference>
<evidence type="ECO:0000256" key="6">
    <source>
        <dbReference type="ARBA" id="ARBA00023077"/>
    </source>
</evidence>
<dbReference type="NCBIfam" id="TIGR01785">
    <property type="entry name" value="TonB-hemin"/>
    <property type="match status" value="1"/>
</dbReference>
<dbReference type="InterPro" id="IPR000531">
    <property type="entry name" value="Beta-barrel_TonB"/>
</dbReference>
<keyword evidence="7 10" id="KW-0472">Membrane</keyword>
<evidence type="ECO:0000256" key="4">
    <source>
        <dbReference type="ARBA" id="ARBA00022692"/>
    </source>
</evidence>
<feature type="domain" description="TonB-dependent receptor-like beta-barrel" evidence="12">
    <location>
        <begin position="287"/>
        <end position="737"/>
    </location>
</feature>
<dbReference type="NCBIfam" id="TIGR01786">
    <property type="entry name" value="TonB-hemlactrns"/>
    <property type="match status" value="1"/>
</dbReference>
<gene>
    <name evidence="14" type="ORF">NIES267_11760</name>
</gene>
<sequence length="776" mass="87013">MNLKYLYAFLFNVVLLNLGIIPVTLAESASPEIKNLEDIEQFSTSAEDLLREPQQKNEAKIAQAESDKEKEEESQEADIEITVTGTRSERPVKDTPGNITVIESEDIDKQLINDLADLIRYEPGISVRNGRNRGNQDFTIRGIGGNRVLIQVDGIRQPDNYTQTNTSRNYFDLETLKRVEIIRGPASTLYGSDAIGGAVSFITKDPEDYLFDADGPAYGSLKYTYDSTDESRKLTGVIAAESEDGKLQASAALTSTTGSEFKNYGTAIADPQDNSSLNFIGKLVYKPNDSNTFKFTGERFNSNADTNLLSSLGTSRGTTIFDNSADFENQRYRISLGQEYDNPDNSWLQKFRWQVYYQDAEASEEVNSLRGRGPIATTSREDINTFEQSVFGGDAQFESNFQTGSIDHRLVYGFEIFNTDTSRPRDRTETDLNTGAINKVVLGERYPNKTFPDTETLRFRLYVQDEIELADNRLTLIPGLSFDYYKLTANPDQDFQNINIDNYEVEDFDASALSPKLGVVYKVTPELSAYAQYARGFRSPPYDDANIAFTNFLFGYTVLPNNDLKPETSNSYEIGIKGGYSQLDFTLAGFYNRYNNFIDTQEIGVTSIGGRNFSQFQSQNIDSAEIYGVEAKAEYRFSPAKHGLSLIGSLAWAEGNDLENSQPLDTVDPFQAVVGLRYRAPEDRWGSELVTTFVAANDRAAETGTNLFIPDSYFTLDLLGYYKFSDKISLNVGLFNLLDKKYWKWQDVRTLTVGNPEIARRTLPGFNATVGLKVIF</sequence>
<evidence type="ECO:0000256" key="7">
    <source>
        <dbReference type="ARBA" id="ARBA00023136"/>
    </source>
</evidence>
<dbReference type="InterPro" id="IPR039426">
    <property type="entry name" value="TonB-dep_rcpt-like"/>
</dbReference>
<keyword evidence="5" id="KW-0732">Signal</keyword>
<dbReference type="GO" id="GO:0015232">
    <property type="term" value="F:heme transmembrane transporter activity"/>
    <property type="evidence" value="ECO:0007669"/>
    <property type="project" value="InterPro"/>
</dbReference>
<dbReference type="InterPro" id="IPR011276">
    <property type="entry name" value="TonB_haem/Hb_rcpt"/>
</dbReference>
<dbReference type="GO" id="GO:0015344">
    <property type="term" value="F:siderophore uptake transmembrane transporter activity"/>
    <property type="evidence" value="ECO:0007669"/>
    <property type="project" value="TreeGrafter"/>
</dbReference>
<keyword evidence="8 14" id="KW-0675">Receptor</keyword>
<dbReference type="PANTHER" id="PTHR30069:SF29">
    <property type="entry name" value="HEMOGLOBIN AND HEMOGLOBIN-HAPTOGLOBIN-BINDING PROTEIN 1-RELATED"/>
    <property type="match status" value="1"/>
</dbReference>
<evidence type="ECO:0000313" key="14">
    <source>
        <dbReference type="EMBL" id="BAY81699.1"/>
    </source>
</evidence>
<dbReference type="InterPro" id="IPR036942">
    <property type="entry name" value="Beta-barrel_TonB_sf"/>
</dbReference>
<proteinExistence type="inferred from homology"/>
<dbReference type="GO" id="GO:0009279">
    <property type="term" value="C:cell outer membrane"/>
    <property type="evidence" value="ECO:0007669"/>
    <property type="project" value="UniProtKB-SubCell"/>
</dbReference>
<keyword evidence="3 10" id="KW-1134">Transmembrane beta strand</keyword>
<keyword evidence="9 10" id="KW-0998">Cell outer membrane</keyword>
<evidence type="ECO:0000256" key="5">
    <source>
        <dbReference type="ARBA" id="ARBA00022729"/>
    </source>
</evidence>
<dbReference type="CDD" id="cd01347">
    <property type="entry name" value="ligand_gated_channel"/>
    <property type="match status" value="1"/>
</dbReference>
<dbReference type="Gene3D" id="2.40.170.20">
    <property type="entry name" value="TonB-dependent receptor, beta-barrel domain"/>
    <property type="match status" value="1"/>
</dbReference>
<dbReference type="InterPro" id="IPR037066">
    <property type="entry name" value="Plug_dom_sf"/>
</dbReference>
<evidence type="ECO:0000256" key="10">
    <source>
        <dbReference type="PROSITE-ProRule" id="PRU01360"/>
    </source>
</evidence>
<keyword evidence="4 10" id="KW-0812">Transmembrane</keyword>
<keyword evidence="15" id="KW-1185">Reference proteome</keyword>
<dbReference type="InterPro" id="IPR010949">
    <property type="entry name" value="TonB_Hb/transfer/lactofer_rcpt"/>
</dbReference>
<evidence type="ECO:0000259" key="13">
    <source>
        <dbReference type="Pfam" id="PF07715"/>
    </source>
</evidence>
<evidence type="ECO:0000256" key="11">
    <source>
        <dbReference type="RuleBase" id="RU003357"/>
    </source>
</evidence>
<comment type="similarity">
    <text evidence="10 11">Belongs to the TonB-dependent receptor family.</text>
</comment>
<dbReference type="AlphaFoldDB" id="A0A1Z4LKK0"/>
<evidence type="ECO:0000259" key="12">
    <source>
        <dbReference type="Pfam" id="PF00593"/>
    </source>
</evidence>
<dbReference type="PROSITE" id="PS52016">
    <property type="entry name" value="TONB_DEPENDENT_REC_3"/>
    <property type="match status" value="1"/>
</dbReference>
<dbReference type="Pfam" id="PF00593">
    <property type="entry name" value="TonB_dep_Rec_b-barrel"/>
    <property type="match status" value="1"/>
</dbReference>
<evidence type="ECO:0000256" key="1">
    <source>
        <dbReference type="ARBA" id="ARBA00004571"/>
    </source>
</evidence>
<keyword evidence="6 11" id="KW-0798">TonB box</keyword>
<organism evidence="14 15">
    <name type="scientific">Calothrix parasitica NIES-267</name>
    <dbReference type="NCBI Taxonomy" id="1973488"/>
    <lineage>
        <taxon>Bacteria</taxon>
        <taxon>Bacillati</taxon>
        <taxon>Cyanobacteriota</taxon>
        <taxon>Cyanophyceae</taxon>
        <taxon>Nostocales</taxon>
        <taxon>Calotrichaceae</taxon>
        <taxon>Calothrix</taxon>
    </lineage>
</organism>
<keyword evidence="2 10" id="KW-0813">Transport</keyword>
<feature type="domain" description="TonB-dependent receptor plug" evidence="13">
    <location>
        <begin position="92"/>
        <end position="198"/>
    </location>
</feature>
<evidence type="ECO:0000256" key="2">
    <source>
        <dbReference type="ARBA" id="ARBA00022448"/>
    </source>
</evidence>
<dbReference type="SUPFAM" id="SSF56935">
    <property type="entry name" value="Porins"/>
    <property type="match status" value="1"/>
</dbReference>
<dbReference type="Gene3D" id="2.170.130.10">
    <property type="entry name" value="TonB-dependent receptor, plug domain"/>
    <property type="match status" value="1"/>
</dbReference>
<comment type="subcellular location">
    <subcellularLocation>
        <location evidence="1 10">Cell outer membrane</location>
        <topology evidence="1 10">Multi-pass membrane protein</topology>
    </subcellularLocation>
</comment>
<dbReference type="OrthoDB" id="492319at2"/>